<protein>
    <submittedName>
        <fullName evidence="5">Aspartyl beta-hydroxylase</fullName>
    </submittedName>
</protein>
<evidence type="ECO:0000313" key="6">
    <source>
        <dbReference type="Proteomes" id="UP000251842"/>
    </source>
</evidence>
<dbReference type="InterPro" id="IPR011990">
    <property type="entry name" value="TPR-like_helical_dom_sf"/>
</dbReference>
<keyword evidence="3" id="KW-0560">Oxidoreductase</keyword>
<dbReference type="Gene3D" id="1.25.40.10">
    <property type="entry name" value="Tetratricopeptide repeat domain"/>
    <property type="match status" value="1"/>
</dbReference>
<dbReference type="InterPro" id="IPR019734">
    <property type="entry name" value="TPR_rpt"/>
</dbReference>
<dbReference type="AlphaFoldDB" id="A0A344J2Y9"/>
<evidence type="ECO:0000256" key="2">
    <source>
        <dbReference type="ARBA" id="ARBA00022964"/>
    </source>
</evidence>
<evidence type="ECO:0000313" key="5">
    <source>
        <dbReference type="EMBL" id="AXA83399.1"/>
    </source>
</evidence>
<gene>
    <name evidence="5" type="ORF">DCD74_00670</name>
</gene>
<dbReference type="EMBL" id="CP029556">
    <property type="protein sequence ID" value="AXA83399.1"/>
    <property type="molecule type" value="Genomic_DNA"/>
</dbReference>
<dbReference type="InterPro" id="IPR051821">
    <property type="entry name" value="Asp/Asn_beta-hydroxylase"/>
</dbReference>
<dbReference type="SMART" id="SM00028">
    <property type="entry name" value="TPR"/>
    <property type="match status" value="4"/>
</dbReference>
<dbReference type="InterPro" id="IPR027443">
    <property type="entry name" value="IPNS-like_sf"/>
</dbReference>
<feature type="domain" description="Aspartyl/asparaginy/proline hydroxylase" evidence="4">
    <location>
        <begin position="234"/>
        <end position="398"/>
    </location>
</feature>
<organism evidence="5 6">
    <name type="scientific">Solilutibacter oculi</name>
    <dbReference type="NCBI Taxonomy" id="2698682"/>
    <lineage>
        <taxon>Bacteria</taxon>
        <taxon>Pseudomonadati</taxon>
        <taxon>Pseudomonadota</taxon>
        <taxon>Gammaproteobacteria</taxon>
        <taxon>Lysobacterales</taxon>
        <taxon>Lysobacteraceae</taxon>
        <taxon>Solilutibacter</taxon>
    </lineage>
</organism>
<dbReference type="SUPFAM" id="SSF48452">
    <property type="entry name" value="TPR-like"/>
    <property type="match status" value="1"/>
</dbReference>
<proteinExistence type="inferred from homology"/>
<dbReference type="GO" id="GO:0016020">
    <property type="term" value="C:membrane"/>
    <property type="evidence" value="ECO:0007669"/>
    <property type="project" value="TreeGrafter"/>
</dbReference>
<dbReference type="PANTHER" id="PTHR46332:SF5">
    <property type="entry name" value="ASPARTATE BETA-HYDROXYLASE DOMAIN CONTAINING 2"/>
    <property type="match status" value="1"/>
</dbReference>
<comment type="similarity">
    <text evidence="1">Belongs to the aspartyl/asparaginyl beta-hydroxylase family.</text>
</comment>
<name>A0A344J2Y9_9GAMM</name>
<dbReference type="Gene3D" id="2.60.120.330">
    <property type="entry name" value="B-lactam Antibiotic, Isopenicillin N Synthase, Chain"/>
    <property type="match status" value="1"/>
</dbReference>
<dbReference type="KEGG" id="lue:DCD74_00670"/>
<accession>A0A344J2Y9</accession>
<reference evidence="6" key="1">
    <citation type="submission" date="2018-05" db="EMBL/GenBank/DDBJ databases">
        <title>Luteimonas pekinense sp. nov., isolated from human Meibomian gland secretions, Beijing, China.</title>
        <authorList>
            <person name="Wen T."/>
            <person name="Bai H."/>
            <person name="Lv H."/>
        </authorList>
    </citation>
    <scope>NUCLEOTIDE SEQUENCE [LARGE SCALE GENOMIC DNA]</scope>
    <source>
        <strain evidence="6">83-4</strain>
    </source>
</reference>
<dbReference type="InterPro" id="IPR007803">
    <property type="entry name" value="Asp/Arg/Pro-Hydrxlase"/>
</dbReference>
<evidence type="ECO:0000256" key="1">
    <source>
        <dbReference type="ARBA" id="ARBA00007730"/>
    </source>
</evidence>
<dbReference type="GO" id="GO:0051213">
    <property type="term" value="F:dioxygenase activity"/>
    <property type="evidence" value="ECO:0007669"/>
    <property type="project" value="UniProtKB-KW"/>
</dbReference>
<keyword evidence="2" id="KW-0223">Dioxygenase</keyword>
<keyword evidence="6" id="KW-1185">Reference proteome</keyword>
<evidence type="ECO:0000256" key="3">
    <source>
        <dbReference type="ARBA" id="ARBA00023002"/>
    </source>
</evidence>
<dbReference type="Pfam" id="PF14559">
    <property type="entry name" value="TPR_19"/>
    <property type="match status" value="1"/>
</dbReference>
<dbReference type="SUPFAM" id="SSF51197">
    <property type="entry name" value="Clavaminate synthase-like"/>
    <property type="match status" value="1"/>
</dbReference>
<dbReference type="OrthoDB" id="21665at2"/>
<evidence type="ECO:0000259" key="4">
    <source>
        <dbReference type="Pfam" id="PF05118"/>
    </source>
</evidence>
<dbReference type="Proteomes" id="UP000251842">
    <property type="component" value="Chromosome"/>
</dbReference>
<dbReference type="Pfam" id="PF05118">
    <property type="entry name" value="Asp_Arg_Hydrox"/>
    <property type="match status" value="1"/>
</dbReference>
<dbReference type="PANTHER" id="PTHR46332">
    <property type="entry name" value="ASPARTATE BETA-HYDROXYLASE DOMAIN-CONTAINING PROTEIN 2"/>
    <property type="match status" value="1"/>
</dbReference>
<sequence>MPMQQVEQLIGEAEHCIAQGSLLSAFSLLRQALKLEPANAYAATRLADLLMQQNQWDDGEALLRDALVHAPRFAPTHMLLARVARHRGDTDAALASLDEAIRHDNAAWGARVEKAQLLESLGRAREASLCWTEAVRSMPSQLRESPQMEGLVNHARGIVTHNLSELREQLTARLSDAMQGESETHLERFRHALDIVTGQREFVTANPLFLPIPRLPAIPYFDRTQLDWAPAIEAATDDIRRELRAVMGADGSGFIPYVQTRAGDSSGQFAGLDGEAAWSAYFLWKHGERIDAHCAACPVTAEVVEKAPLPRIRSRAPAVFFSRLDPGVHIPPHNGATNARLTVHLPLIVPDNCAFRVGDETRLWKEGELLIFDDTILHEAWNGSDRQRVVMIFDIWHPMLSPLERELVTRTVEGLVEFYGGASEMGEL</sequence>